<dbReference type="PANTHER" id="PTHR43275:SF1">
    <property type="entry name" value="D-MALATE DEHYDROGENASE [DECARBOXYLATING]"/>
    <property type="match status" value="1"/>
</dbReference>
<dbReference type="PANTHER" id="PTHR43275">
    <property type="entry name" value="D-MALATE DEHYDROGENASE [DECARBOXYLATING]"/>
    <property type="match status" value="1"/>
</dbReference>
<keyword evidence="9" id="KW-1185">Reference proteome</keyword>
<dbReference type="Pfam" id="PF00180">
    <property type="entry name" value="Iso_dh"/>
    <property type="match status" value="1"/>
</dbReference>
<sequence length="78" mass="7508">MFEPVHGSAPDIAGQGVANPIGAIGSAALMLDHLGLPDEAARLDKAIEAATAAGVLTPDPVGGAGTAEATAAVIDHLA</sequence>
<accession>A0ABP7Y6D1</accession>
<organism evidence="8 9">
    <name type="scientific">Actinomadura keratinilytica</name>
    <dbReference type="NCBI Taxonomy" id="547461"/>
    <lineage>
        <taxon>Bacteria</taxon>
        <taxon>Bacillati</taxon>
        <taxon>Actinomycetota</taxon>
        <taxon>Actinomycetes</taxon>
        <taxon>Streptosporangiales</taxon>
        <taxon>Thermomonosporaceae</taxon>
        <taxon>Actinomadura</taxon>
    </lineage>
</organism>
<evidence type="ECO:0000256" key="5">
    <source>
        <dbReference type="ARBA" id="ARBA00023027"/>
    </source>
</evidence>
<evidence type="ECO:0000313" key="8">
    <source>
        <dbReference type="EMBL" id="GAA4131463.1"/>
    </source>
</evidence>
<dbReference type="RefSeq" id="WP_378270173.1">
    <property type="nucleotide sequence ID" value="NZ_JBHTFR010000001.1"/>
</dbReference>
<dbReference type="InterPro" id="IPR024084">
    <property type="entry name" value="IsoPropMal-DH-like_dom"/>
</dbReference>
<dbReference type="Gene3D" id="3.40.718.10">
    <property type="entry name" value="Isopropylmalate Dehydrogenase"/>
    <property type="match status" value="1"/>
</dbReference>
<evidence type="ECO:0000256" key="2">
    <source>
        <dbReference type="ARBA" id="ARBA00001946"/>
    </source>
</evidence>
<comment type="cofactor">
    <cofactor evidence="1">
        <name>Mn(2+)</name>
        <dbReference type="ChEBI" id="CHEBI:29035"/>
    </cofactor>
</comment>
<evidence type="ECO:0000256" key="6">
    <source>
        <dbReference type="ARBA" id="ARBA00023211"/>
    </source>
</evidence>
<evidence type="ECO:0000313" key="9">
    <source>
        <dbReference type="Proteomes" id="UP001500266"/>
    </source>
</evidence>
<comment type="cofactor">
    <cofactor evidence="2">
        <name>Mg(2+)</name>
        <dbReference type="ChEBI" id="CHEBI:18420"/>
    </cofactor>
</comment>
<reference evidence="9" key="1">
    <citation type="journal article" date="2019" name="Int. J. Syst. Evol. Microbiol.">
        <title>The Global Catalogue of Microorganisms (GCM) 10K type strain sequencing project: providing services to taxonomists for standard genome sequencing and annotation.</title>
        <authorList>
            <consortium name="The Broad Institute Genomics Platform"/>
            <consortium name="The Broad Institute Genome Sequencing Center for Infectious Disease"/>
            <person name="Wu L."/>
            <person name="Ma J."/>
        </authorList>
    </citation>
    <scope>NUCLEOTIDE SEQUENCE [LARGE SCALE GENOMIC DNA]</scope>
    <source>
        <strain evidence="9">JCM 17316</strain>
    </source>
</reference>
<protein>
    <recommendedName>
        <fullName evidence="7">Isopropylmalate dehydrogenase-like domain-containing protein</fullName>
    </recommendedName>
</protein>
<evidence type="ECO:0000256" key="1">
    <source>
        <dbReference type="ARBA" id="ARBA00001936"/>
    </source>
</evidence>
<evidence type="ECO:0000259" key="7">
    <source>
        <dbReference type="Pfam" id="PF00180"/>
    </source>
</evidence>
<feature type="domain" description="Isopropylmalate dehydrogenase-like" evidence="7">
    <location>
        <begin position="1"/>
        <end position="73"/>
    </location>
</feature>
<name>A0ABP7Y6D1_9ACTN</name>
<evidence type="ECO:0000256" key="4">
    <source>
        <dbReference type="ARBA" id="ARBA00023002"/>
    </source>
</evidence>
<dbReference type="Proteomes" id="UP001500266">
    <property type="component" value="Unassembled WGS sequence"/>
</dbReference>
<dbReference type="SUPFAM" id="SSF53659">
    <property type="entry name" value="Isocitrate/Isopropylmalate dehydrogenase-like"/>
    <property type="match status" value="1"/>
</dbReference>
<keyword evidence="5" id="KW-0520">NAD</keyword>
<dbReference type="InterPro" id="IPR050501">
    <property type="entry name" value="ICDH/IPMDH"/>
</dbReference>
<keyword evidence="6" id="KW-0464">Manganese</keyword>
<keyword evidence="3" id="KW-0479">Metal-binding</keyword>
<dbReference type="EMBL" id="BAABDO010000009">
    <property type="protein sequence ID" value="GAA4131463.1"/>
    <property type="molecule type" value="Genomic_DNA"/>
</dbReference>
<proteinExistence type="predicted"/>
<evidence type="ECO:0000256" key="3">
    <source>
        <dbReference type="ARBA" id="ARBA00022723"/>
    </source>
</evidence>
<keyword evidence="4" id="KW-0560">Oxidoreductase</keyword>
<gene>
    <name evidence="8" type="ORF">GCM10022416_10180</name>
</gene>
<comment type="caution">
    <text evidence="8">The sequence shown here is derived from an EMBL/GenBank/DDBJ whole genome shotgun (WGS) entry which is preliminary data.</text>
</comment>